<organism evidence="2 3">
    <name type="scientific">Candidatus Minimicrobia vallesae</name>
    <dbReference type="NCBI Taxonomy" id="2841264"/>
    <lineage>
        <taxon>Bacteria</taxon>
        <taxon>Candidatus Saccharimonadota</taxon>
        <taxon>Candidatus Saccharimonadota incertae sedis</taxon>
        <taxon>Candidatus Minimicrobia</taxon>
    </lineage>
</organism>
<dbReference type="EMBL" id="CP076459">
    <property type="protein sequence ID" value="QWQ31590.1"/>
    <property type="molecule type" value="Genomic_DNA"/>
</dbReference>
<gene>
    <name evidence="2" type="ORF">KOY49_01055</name>
</gene>
<dbReference type="Proteomes" id="UP000677117">
    <property type="component" value="Chromosome"/>
</dbReference>
<keyword evidence="1" id="KW-1133">Transmembrane helix</keyword>
<dbReference type="KEGG" id="mvl:KOY49_01055"/>
<feature type="transmembrane region" description="Helical" evidence="1">
    <location>
        <begin position="28"/>
        <end position="50"/>
    </location>
</feature>
<keyword evidence="3" id="KW-1185">Reference proteome</keyword>
<name>A0A8F1MA41_9BACT</name>
<dbReference type="RefSeq" id="WP_232736364.1">
    <property type="nucleotide sequence ID" value="NZ_CP076459.1"/>
</dbReference>
<evidence type="ECO:0000313" key="2">
    <source>
        <dbReference type="EMBL" id="QWQ31590.1"/>
    </source>
</evidence>
<keyword evidence="1" id="KW-0472">Membrane</keyword>
<accession>A0A8F1MA41</accession>
<evidence type="ECO:0000256" key="1">
    <source>
        <dbReference type="SAM" id="Phobius"/>
    </source>
</evidence>
<dbReference type="AlphaFoldDB" id="A0A8F1MA41"/>
<evidence type="ECO:0000313" key="3">
    <source>
        <dbReference type="Proteomes" id="UP000677117"/>
    </source>
</evidence>
<sequence length="122" mass="12991">MDEEISVIVYDKQIKFTKQGGKMKKLKLLAAVGFGAVSFAGLAGSAVYAANTANSTLTQTINAGALSTDIRNSSNAIVSNPTFATECCDIILRQLRLQQVRLVKMTSVFPLTTLAVLITVGH</sequence>
<keyword evidence="1" id="KW-0812">Transmembrane</keyword>
<protein>
    <submittedName>
        <fullName evidence="2">Uncharacterized protein</fullName>
    </submittedName>
</protein>
<proteinExistence type="predicted"/>
<reference evidence="2" key="1">
    <citation type="submission" date="2021-06" db="EMBL/GenBank/DDBJ databases">
        <title>An adapted protocol for Saccharibacteria cultivation: two new species join this phylum of Candidate Phyla Radiations.</title>
        <authorList>
            <person name="Ibrahim A."/>
            <person name="Maatouk M."/>
            <person name="Raoult D."/>
            <person name="Bittar F."/>
        </authorList>
    </citation>
    <scope>NUCLEOTIDE SEQUENCE</scope>
    <source>
        <strain evidence="2">IHU2</strain>
    </source>
</reference>